<sequence length="42" mass="4931">MMGVILSDNQQLEEARYFLEKAQQLDSQNLDYFTSLLFCDDP</sequence>
<dbReference type="EMBL" id="UAVU01000006">
    <property type="protein sequence ID" value="SQC91004.1"/>
    <property type="molecule type" value="Genomic_DNA"/>
</dbReference>
<proteinExistence type="predicted"/>
<evidence type="ECO:0000313" key="2">
    <source>
        <dbReference type="Proteomes" id="UP000251197"/>
    </source>
</evidence>
<reference evidence="1 2" key="1">
    <citation type="submission" date="2018-06" db="EMBL/GenBank/DDBJ databases">
        <authorList>
            <consortium name="Pathogen Informatics"/>
            <person name="Doyle S."/>
        </authorList>
    </citation>
    <scope>NUCLEOTIDE SEQUENCE [LARGE SCALE GENOMIC DNA]</scope>
    <source>
        <strain evidence="1 2">NCTC12120</strain>
    </source>
</reference>
<dbReference type="AlphaFoldDB" id="A0A2X3J7C8"/>
<accession>A0A2X3J7C8</accession>
<dbReference type="Proteomes" id="UP000251197">
    <property type="component" value="Unassembled WGS sequence"/>
</dbReference>
<gene>
    <name evidence="1" type="ORF">NCTC12120_04153</name>
</gene>
<name>A0A2X3J7C8_9ENTR</name>
<protein>
    <submittedName>
        <fullName evidence="1">Uncharacterized protein</fullName>
    </submittedName>
</protein>
<evidence type="ECO:0000313" key="1">
    <source>
        <dbReference type="EMBL" id="SQC91004.1"/>
    </source>
</evidence>
<organism evidence="1 2">
    <name type="scientific">Cedecea neteri</name>
    <dbReference type="NCBI Taxonomy" id="158822"/>
    <lineage>
        <taxon>Bacteria</taxon>
        <taxon>Pseudomonadati</taxon>
        <taxon>Pseudomonadota</taxon>
        <taxon>Gammaproteobacteria</taxon>
        <taxon>Enterobacterales</taxon>
        <taxon>Enterobacteriaceae</taxon>
        <taxon>Cedecea</taxon>
    </lineage>
</organism>